<name>A0A8T2AJJ9_ARASU</name>
<dbReference type="AlphaFoldDB" id="A0A8T2AJJ9"/>
<accession>A0A8T2AJJ9</accession>
<dbReference type="InterPro" id="IPR047149">
    <property type="entry name" value="KIF11-like"/>
</dbReference>
<evidence type="ECO:0000313" key="6">
    <source>
        <dbReference type="Proteomes" id="UP000694251"/>
    </source>
</evidence>
<keyword evidence="2" id="KW-0963">Cytoplasm</keyword>
<comment type="caution">
    <text evidence="5">The sequence shown here is derived from an EMBL/GenBank/DDBJ whole genome shotgun (WGS) entry which is preliminary data.</text>
</comment>
<dbReference type="EMBL" id="JAEFBJ010000009">
    <property type="protein sequence ID" value="KAG7573963.1"/>
    <property type="molecule type" value="Genomic_DNA"/>
</dbReference>
<evidence type="ECO:0000256" key="3">
    <source>
        <dbReference type="ARBA" id="ARBA00023175"/>
    </source>
</evidence>
<dbReference type="GO" id="GO:0051231">
    <property type="term" value="P:spindle elongation"/>
    <property type="evidence" value="ECO:0007669"/>
    <property type="project" value="TreeGrafter"/>
</dbReference>
<evidence type="ECO:0000256" key="1">
    <source>
        <dbReference type="ARBA" id="ARBA00004245"/>
    </source>
</evidence>
<dbReference type="GO" id="GO:0008574">
    <property type="term" value="F:plus-end-directed microtubule motor activity"/>
    <property type="evidence" value="ECO:0007669"/>
    <property type="project" value="TreeGrafter"/>
</dbReference>
<sequence>MRSAQEISNATSTIFSNIYNQAHGVVEAIRASQAEKSRQLAAFEMKFKVEAEREERQALSDISLILSKLTSKKTTMISDASSNIREHDIHDEKRLYEQMSGMQQVSIGAKEELCDYLKKAKTHFTENTIASAESITVMDSYLEDCLRRANDSKKLWETTETGIKNLNTKYQQELNVTMEDMAKENEKVQDEFASTFSSMDANFVTRTKNYTQLLMVTTVNLCSIFPTQELLNNVLILGFTDSLMQDRENKETTEAIVETCMNQVTLLQENHGQAVSNIRNKAEQSLIKDYQVDQHKNETPKKQSIDVPSLASIEEMRTLFSQNTLSEDHTSLERRSIKEGLDEANNRTPFLEPTQSPYYLLDLITHLLCPPPSLPLLLTVSNAPPHLPLLLPPSKESPPPMCIEIRCIHDRNQSPSVSNF</sequence>
<evidence type="ECO:0000313" key="5">
    <source>
        <dbReference type="EMBL" id="KAG7573963.1"/>
    </source>
</evidence>
<dbReference type="GO" id="GO:0072686">
    <property type="term" value="C:mitotic spindle"/>
    <property type="evidence" value="ECO:0007669"/>
    <property type="project" value="TreeGrafter"/>
</dbReference>
<dbReference type="Proteomes" id="UP000694251">
    <property type="component" value="Chromosome 9"/>
</dbReference>
<dbReference type="GO" id="GO:0090307">
    <property type="term" value="P:mitotic spindle assembly"/>
    <property type="evidence" value="ECO:0007669"/>
    <property type="project" value="TreeGrafter"/>
</dbReference>
<keyword evidence="4" id="KW-0206">Cytoskeleton</keyword>
<keyword evidence="3" id="KW-0505">Motor protein</keyword>
<dbReference type="PANTHER" id="PTHR47970">
    <property type="entry name" value="KINESIN-LIKE PROTEIN KIF11"/>
    <property type="match status" value="1"/>
</dbReference>
<reference evidence="5 6" key="1">
    <citation type="submission" date="2020-12" db="EMBL/GenBank/DDBJ databases">
        <title>Concerted genomic and epigenomic changes stabilize Arabidopsis allopolyploids.</title>
        <authorList>
            <person name="Chen Z."/>
        </authorList>
    </citation>
    <scope>NUCLEOTIDE SEQUENCE [LARGE SCALE GENOMIC DNA]</scope>
    <source>
        <strain evidence="5">As9502</strain>
        <tissue evidence="5">Leaf</tissue>
    </source>
</reference>
<dbReference type="OrthoDB" id="1063110at2759"/>
<gene>
    <name evidence="5" type="ORF">ISN44_As09g021890</name>
</gene>
<organism evidence="5 6">
    <name type="scientific">Arabidopsis suecica</name>
    <name type="common">Swedish thale-cress</name>
    <name type="synonym">Cardaminopsis suecica</name>
    <dbReference type="NCBI Taxonomy" id="45249"/>
    <lineage>
        <taxon>Eukaryota</taxon>
        <taxon>Viridiplantae</taxon>
        <taxon>Streptophyta</taxon>
        <taxon>Embryophyta</taxon>
        <taxon>Tracheophyta</taxon>
        <taxon>Spermatophyta</taxon>
        <taxon>Magnoliopsida</taxon>
        <taxon>eudicotyledons</taxon>
        <taxon>Gunneridae</taxon>
        <taxon>Pentapetalae</taxon>
        <taxon>rosids</taxon>
        <taxon>malvids</taxon>
        <taxon>Brassicales</taxon>
        <taxon>Brassicaceae</taxon>
        <taxon>Camelineae</taxon>
        <taxon>Arabidopsis</taxon>
    </lineage>
</organism>
<evidence type="ECO:0000256" key="4">
    <source>
        <dbReference type="ARBA" id="ARBA00023212"/>
    </source>
</evidence>
<keyword evidence="6" id="KW-1185">Reference proteome</keyword>
<proteinExistence type="predicted"/>
<comment type="subcellular location">
    <subcellularLocation>
        <location evidence="1">Cytoplasm</location>
        <location evidence="1">Cytoskeleton</location>
    </subcellularLocation>
</comment>
<evidence type="ECO:0000256" key="2">
    <source>
        <dbReference type="ARBA" id="ARBA00022490"/>
    </source>
</evidence>
<protein>
    <submittedName>
        <fullName evidence="5">Uncharacterized protein</fullName>
    </submittedName>
</protein>
<dbReference type="GO" id="GO:0005876">
    <property type="term" value="C:spindle microtubule"/>
    <property type="evidence" value="ECO:0007669"/>
    <property type="project" value="TreeGrafter"/>
</dbReference>
<dbReference type="PANTHER" id="PTHR47970:SF32">
    <property type="entry name" value="KINESIN-LIKE PROTEIN KIN-5B"/>
    <property type="match status" value="1"/>
</dbReference>